<dbReference type="InterPro" id="IPR017853">
    <property type="entry name" value="GH"/>
</dbReference>
<sequence length="267" mass="29338">MAETFDLYADAGIRILPLAGFAGRIPTVAEAQNLAGWAKAYGPGGTFWANRTDGHLAIRQIEFGNETQGGYQYGDNEWAPSYTERAKAYALRFKDAYDAIAAGGVKVGLLAQSDDWTGMWLGGNYAAVPDFHRYVDGFTMHPYGNTAMNKVRDNLKQMAIYGVPTSIPIDITEWGLATTGGTCLTDNYGLDKCMTFDTAAVAMRDTVKEFRTLLGSRLRSFMLYQVRDQRMPGVTIEREHYFGALTYDAGEKGAFTSEFRSLLGSGS</sequence>
<organism evidence="1">
    <name type="scientific">uncultured Solirubrobacteraceae bacterium</name>
    <dbReference type="NCBI Taxonomy" id="1162706"/>
    <lineage>
        <taxon>Bacteria</taxon>
        <taxon>Bacillati</taxon>
        <taxon>Actinomycetota</taxon>
        <taxon>Thermoleophilia</taxon>
        <taxon>Solirubrobacterales</taxon>
        <taxon>Solirubrobacteraceae</taxon>
        <taxon>environmental samples</taxon>
    </lineage>
</organism>
<gene>
    <name evidence="1" type="ORF">AVDCRST_MAG30-1442</name>
</gene>
<name>A0A6J4S896_9ACTN</name>
<dbReference type="SUPFAM" id="SSF51445">
    <property type="entry name" value="(Trans)glycosidases"/>
    <property type="match status" value="1"/>
</dbReference>
<reference evidence="1" key="1">
    <citation type="submission" date="2020-02" db="EMBL/GenBank/DDBJ databases">
        <authorList>
            <person name="Meier V. D."/>
        </authorList>
    </citation>
    <scope>NUCLEOTIDE SEQUENCE</scope>
    <source>
        <strain evidence="1">AVDCRST_MAG30</strain>
    </source>
</reference>
<dbReference type="EMBL" id="CADCVS010000203">
    <property type="protein sequence ID" value="CAA9492320.1"/>
    <property type="molecule type" value="Genomic_DNA"/>
</dbReference>
<dbReference type="AlphaFoldDB" id="A0A6J4S896"/>
<evidence type="ECO:0000313" key="1">
    <source>
        <dbReference type="EMBL" id="CAA9492320.1"/>
    </source>
</evidence>
<accession>A0A6J4S896</accession>
<proteinExistence type="predicted"/>
<dbReference type="Gene3D" id="3.20.20.80">
    <property type="entry name" value="Glycosidases"/>
    <property type="match status" value="1"/>
</dbReference>
<evidence type="ECO:0008006" key="2">
    <source>
        <dbReference type="Google" id="ProtNLM"/>
    </source>
</evidence>
<protein>
    <recommendedName>
        <fullName evidence="2">Asl1-like glycosyl hydrolase catalytic domain-containing protein</fullName>
    </recommendedName>
</protein>